<keyword evidence="3" id="KW-0807">Transducer</keyword>
<dbReference type="FunFam" id="1.10.287.950:FF:000001">
    <property type="entry name" value="Methyl-accepting chemotaxis sensory transducer"/>
    <property type="match status" value="1"/>
</dbReference>
<dbReference type="GO" id="GO:0007165">
    <property type="term" value="P:signal transduction"/>
    <property type="evidence" value="ECO:0007669"/>
    <property type="project" value="UniProtKB-KW"/>
</dbReference>
<keyword evidence="8" id="KW-1185">Reference proteome</keyword>
<keyword evidence="4" id="KW-0472">Membrane</keyword>
<organism evidence="7 8">
    <name type="scientific">Sporobacter termitidis DSM 10068</name>
    <dbReference type="NCBI Taxonomy" id="1123282"/>
    <lineage>
        <taxon>Bacteria</taxon>
        <taxon>Bacillati</taxon>
        <taxon>Bacillota</taxon>
        <taxon>Clostridia</taxon>
        <taxon>Eubacteriales</taxon>
        <taxon>Oscillospiraceae</taxon>
        <taxon>Sporobacter</taxon>
    </lineage>
</organism>
<feature type="transmembrane region" description="Helical" evidence="4">
    <location>
        <begin position="191"/>
        <end position="213"/>
    </location>
</feature>
<proteinExistence type="inferred from homology"/>
<keyword evidence="1" id="KW-0145">Chemotaxis</keyword>
<dbReference type="SMART" id="SM00304">
    <property type="entry name" value="HAMP"/>
    <property type="match status" value="1"/>
</dbReference>
<dbReference type="InterPro" id="IPR004090">
    <property type="entry name" value="Chemotax_Me-accpt_rcpt"/>
</dbReference>
<keyword evidence="4" id="KW-0812">Transmembrane</keyword>
<name>A0A1M5UJA6_9FIRM</name>
<dbReference type="Proteomes" id="UP000183995">
    <property type="component" value="Unassembled WGS sequence"/>
</dbReference>
<dbReference type="InterPro" id="IPR003660">
    <property type="entry name" value="HAMP_dom"/>
</dbReference>
<dbReference type="Gene3D" id="1.10.287.950">
    <property type="entry name" value="Methyl-accepting chemotaxis protein"/>
    <property type="match status" value="1"/>
</dbReference>
<dbReference type="InterPro" id="IPR051310">
    <property type="entry name" value="MCP_chemotaxis"/>
</dbReference>
<dbReference type="OrthoDB" id="1862723at2"/>
<dbReference type="InterPro" id="IPR024478">
    <property type="entry name" value="HlyB_4HB_MCP"/>
</dbReference>
<dbReference type="PANTHER" id="PTHR43531:SF11">
    <property type="entry name" value="METHYL-ACCEPTING CHEMOTAXIS PROTEIN 3"/>
    <property type="match status" value="1"/>
</dbReference>
<dbReference type="CDD" id="cd11386">
    <property type="entry name" value="MCP_signal"/>
    <property type="match status" value="1"/>
</dbReference>
<reference evidence="7 8" key="1">
    <citation type="submission" date="2016-11" db="EMBL/GenBank/DDBJ databases">
        <authorList>
            <person name="Jaros S."/>
            <person name="Januszkiewicz K."/>
            <person name="Wedrychowicz H."/>
        </authorList>
    </citation>
    <scope>NUCLEOTIDE SEQUENCE [LARGE SCALE GENOMIC DNA]</scope>
    <source>
        <strain evidence="7 8">DSM 10068</strain>
    </source>
</reference>
<comment type="similarity">
    <text evidence="2">Belongs to the methyl-accepting chemotaxis (MCP) protein family.</text>
</comment>
<dbReference type="PROSITE" id="PS50885">
    <property type="entry name" value="HAMP"/>
    <property type="match status" value="1"/>
</dbReference>
<dbReference type="Pfam" id="PF00015">
    <property type="entry name" value="MCPsignal"/>
    <property type="match status" value="1"/>
</dbReference>
<dbReference type="SMART" id="SM00283">
    <property type="entry name" value="MA"/>
    <property type="match status" value="1"/>
</dbReference>
<dbReference type="GO" id="GO:0004888">
    <property type="term" value="F:transmembrane signaling receptor activity"/>
    <property type="evidence" value="ECO:0007669"/>
    <property type="project" value="InterPro"/>
</dbReference>
<dbReference type="PANTHER" id="PTHR43531">
    <property type="entry name" value="PROTEIN ICFG"/>
    <property type="match status" value="1"/>
</dbReference>
<evidence type="ECO:0000313" key="7">
    <source>
        <dbReference type="EMBL" id="SHH63095.1"/>
    </source>
</evidence>
<dbReference type="GO" id="GO:0005886">
    <property type="term" value="C:plasma membrane"/>
    <property type="evidence" value="ECO:0007669"/>
    <property type="project" value="TreeGrafter"/>
</dbReference>
<dbReference type="InterPro" id="IPR004089">
    <property type="entry name" value="MCPsignal_dom"/>
</dbReference>
<evidence type="ECO:0000256" key="1">
    <source>
        <dbReference type="ARBA" id="ARBA00022500"/>
    </source>
</evidence>
<dbReference type="PRINTS" id="PR00260">
    <property type="entry name" value="CHEMTRNSDUCR"/>
</dbReference>
<evidence type="ECO:0000259" key="5">
    <source>
        <dbReference type="PROSITE" id="PS50111"/>
    </source>
</evidence>
<dbReference type="CDD" id="cd06225">
    <property type="entry name" value="HAMP"/>
    <property type="match status" value="1"/>
</dbReference>
<feature type="domain" description="Methyl-accepting transducer" evidence="5">
    <location>
        <begin position="315"/>
        <end position="544"/>
    </location>
</feature>
<dbReference type="PROSITE" id="PS51257">
    <property type="entry name" value="PROKAR_LIPOPROTEIN"/>
    <property type="match status" value="1"/>
</dbReference>
<evidence type="ECO:0000256" key="2">
    <source>
        <dbReference type="ARBA" id="ARBA00029447"/>
    </source>
</evidence>
<dbReference type="Pfam" id="PF12729">
    <property type="entry name" value="4HB_MCP_1"/>
    <property type="match status" value="1"/>
</dbReference>
<protein>
    <submittedName>
        <fullName evidence="7">Methyl-accepting chemotaxis protein</fullName>
    </submittedName>
</protein>
<sequence>MKWFKDFSITKKLITGFLVVILIAGCVGAIGVLNISAIKKSDAELYSQNTLSLQYSGAAAVELQQLRYDILKLTTVTDAADISKYSAEVQQLRGTISDLIDKSDRTIVSAELQKLLDDSIKTGWSTYNDNIDKFFELLNTGSKQQTDDLAFNTLAPIGTSVRDSFLQLFNSLSDEASARADSNAVNARSSIIIMVAIVVAGVAVSLILGISIARVIGRPIKKIAAVAEKLSVGDMTTMDASTARLASQRDEIGLLVTAFRKLTESTIQQVRLTESIAGGDLTSEVELRSDNDELGRGLKELVENLSQLAESIASAADQVASGSNMLSDSSMALSQGATEQASAVQQLTASLEEISAKTSRNAEHAEKANKLARQASVNAVDGNNQMQEMLGAMEAIHVSSGNIRKIIKVIDDIAFQTNILALNAAVEAARAGQHGKGFAVVADEVRSLAAKSADAAKETTAIIEGSIREIQLGKRIAGDTAESLNQIVSEIEKAAELVYSIAISSKEQAVGVEQINQGIVQVSQVIQTNAATSEESAAASEELSGQAQQLRETIAVFKTKKKPVALDGKEEYSTLWLPPKKITAGRLGCR</sequence>
<evidence type="ECO:0000313" key="8">
    <source>
        <dbReference type="Proteomes" id="UP000183995"/>
    </source>
</evidence>
<dbReference type="Gene3D" id="6.10.340.10">
    <property type="match status" value="1"/>
</dbReference>
<dbReference type="PROSITE" id="PS50111">
    <property type="entry name" value="CHEMOTAXIS_TRANSDUC_2"/>
    <property type="match status" value="1"/>
</dbReference>
<dbReference type="EMBL" id="FQXV01000001">
    <property type="protein sequence ID" value="SHH63095.1"/>
    <property type="molecule type" value="Genomic_DNA"/>
</dbReference>
<evidence type="ECO:0000256" key="3">
    <source>
        <dbReference type="PROSITE-ProRule" id="PRU00284"/>
    </source>
</evidence>
<accession>A0A1M5UJA6</accession>
<dbReference type="GO" id="GO:0006935">
    <property type="term" value="P:chemotaxis"/>
    <property type="evidence" value="ECO:0007669"/>
    <property type="project" value="UniProtKB-KW"/>
</dbReference>
<dbReference type="AlphaFoldDB" id="A0A1M5UJA6"/>
<dbReference type="RefSeq" id="WP_073076083.1">
    <property type="nucleotide sequence ID" value="NZ_FQXV01000001.1"/>
</dbReference>
<keyword evidence="4" id="KW-1133">Transmembrane helix</keyword>
<evidence type="ECO:0000256" key="4">
    <source>
        <dbReference type="SAM" id="Phobius"/>
    </source>
</evidence>
<gene>
    <name evidence="7" type="ORF">SAMN02745823_00552</name>
</gene>
<feature type="domain" description="HAMP" evidence="6">
    <location>
        <begin position="214"/>
        <end position="271"/>
    </location>
</feature>
<dbReference type="STRING" id="1123282.SAMN02745823_00552"/>
<dbReference type="Pfam" id="PF00672">
    <property type="entry name" value="HAMP"/>
    <property type="match status" value="1"/>
</dbReference>
<dbReference type="SUPFAM" id="SSF58104">
    <property type="entry name" value="Methyl-accepting chemotaxis protein (MCP) signaling domain"/>
    <property type="match status" value="1"/>
</dbReference>
<evidence type="ECO:0000259" key="6">
    <source>
        <dbReference type="PROSITE" id="PS50885"/>
    </source>
</evidence>